<protein>
    <recommendedName>
        <fullName evidence="3">PAAR domain-containing protein</fullName>
    </recommendedName>
</protein>
<evidence type="ECO:0008006" key="3">
    <source>
        <dbReference type="Google" id="ProtNLM"/>
    </source>
</evidence>
<dbReference type="CDD" id="cd14744">
    <property type="entry name" value="PAAR_CT_2"/>
    <property type="match status" value="1"/>
</dbReference>
<sequence>MRKIIVKSSPTSTGGKVLEGIETITIDGFGTTLIGMQASCPACLKRVGNIVAKGPHQQFIKGIPIALEGDVVACGCPEGANVLMPLTSRVGVK</sequence>
<dbReference type="AlphaFoldDB" id="A0A2L1UR00"/>
<dbReference type="OrthoDB" id="9204728at2"/>
<evidence type="ECO:0000313" key="2">
    <source>
        <dbReference type="Proteomes" id="UP000239197"/>
    </source>
</evidence>
<reference evidence="2" key="1">
    <citation type="submission" date="2017-01" db="EMBL/GenBank/DDBJ databases">
        <title>Genome sequence of Rouxiella sp. ERMR1:05.</title>
        <authorList>
            <person name="Kumar R."/>
            <person name="Singh D."/>
            <person name="Kumar S."/>
        </authorList>
    </citation>
    <scope>NUCLEOTIDE SEQUENCE [LARGE SCALE GENOMIC DNA]</scope>
    <source>
        <strain evidence="2">ERMR1:05</strain>
    </source>
</reference>
<accession>A0A2L1UR00</accession>
<dbReference type="InterPro" id="IPR008727">
    <property type="entry name" value="PAAR_motif"/>
</dbReference>
<dbReference type="Proteomes" id="UP000239197">
    <property type="component" value="Chromosome"/>
</dbReference>
<dbReference type="KEGG" id="rox:BV494_10590"/>
<dbReference type="EMBL" id="CP019062">
    <property type="protein sequence ID" value="AVF35354.1"/>
    <property type="molecule type" value="Genomic_DNA"/>
</dbReference>
<dbReference type="Pfam" id="PF05488">
    <property type="entry name" value="PAAR_motif"/>
    <property type="match status" value="1"/>
</dbReference>
<dbReference type="RefSeq" id="WP_104922851.1">
    <property type="nucleotide sequence ID" value="NZ_CP019062.1"/>
</dbReference>
<proteinExistence type="predicted"/>
<dbReference type="Gene3D" id="2.60.200.60">
    <property type="match status" value="1"/>
</dbReference>
<keyword evidence="2" id="KW-1185">Reference proteome</keyword>
<organism evidence="1 2">
    <name type="scientific">Rahnella sikkimica</name>
    <dbReference type="NCBI Taxonomy" id="1805933"/>
    <lineage>
        <taxon>Bacteria</taxon>
        <taxon>Pseudomonadati</taxon>
        <taxon>Pseudomonadota</taxon>
        <taxon>Gammaproteobacteria</taxon>
        <taxon>Enterobacterales</taxon>
        <taxon>Yersiniaceae</taxon>
        <taxon>Rahnella</taxon>
    </lineage>
</organism>
<evidence type="ECO:0000313" key="1">
    <source>
        <dbReference type="EMBL" id="AVF35354.1"/>
    </source>
</evidence>
<name>A0A2L1UR00_9GAMM</name>
<gene>
    <name evidence="1" type="ORF">BV494_10590</name>
</gene>